<feature type="transmembrane region" description="Helical" evidence="3">
    <location>
        <begin position="185"/>
        <end position="205"/>
    </location>
</feature>
<feature type="transmembrane region" description="Helical" evidence="3">
    <location>
        <begin position="243"/>
        <end position="260"/>
    </location>
</feature>
<dbReference type="GO" id="GO:0043190">
    <property type="term" value="C:ATP-binding cassette (ABC) transporter complex"/>
    <property type="evidence" value="ECO:0007669"/>
    <property type="project" value="InterPro"/>
</dbReference>
<dbReference type="PANTHER" id="PTHR30413:SF10">
    <property type="entry name" value="CAPSULE POLYSACCHARIDE EXPORT INNER-MEMBRANE PROTEIN CTRC"/>
    <property type="match status" value="1"/>
</dbReference>
<keyword evidence="3" id="KW-0472">Membrane</keyword>
<evidence type="ECO:0000256" key="1">
    <source>
        <dbReference type="ARBA" id="ARBA00007783"/>
    </source>
</evidence>
<keyword evidence="3" id="KW-0812">Transmembrane</keyword>
<sequence length="269" mass="30409">MPEIARPERRVRQVTKIDRTDIYLRVLHALLLRDMRTRFLGSYWGYAIQVMWPVTHLLMLSALLILRGGSPGFGESTFVFIASGAVPALAFQYIAREIMKGINQNKPLVYYPQVRTLDVMFSRIIVEVASSFMGVIVIMLLIVLWGDNPMPVAPVTAISGYICAIMLGVGVGTINAAVIQFFPGWMTGFIIISIGTYATSGVYMMPHEMPETVYHTLKWNPIVQLVEWVRLGYDPNLPITVDYVYMFFWVFGTITIGLFLEKNVSRKSL</sequence>
<dbReference type="PRINTS" id="PR00164">
    <property type="entry name" value="ABC2TRNSPORT"/>
</dbReference>
<dbReference type="GO" id="GO:0015920">
    <property type="term" value="P:lipopolysaccharide transport"/>
    <property type="evidence" value="ECO:0007669"/>
    <property type="project" value="TreeGrafter"/>
</dbReference>
<keyword evidence="3" id="KW-1133">Transmembrane helix</keyword>
<organism evidence="4 5">
    <name type="scientific">Methylobacterium gnaphalii</name>
    <dbReference type="NCBI Taxonomy" id="1010610"/>
    <lineage>
        <taxon>Bacteria</taxon>
        <taxon>Pseudomonadati</taxon>
        <taxon>Pseudomonadota</taxon>
        <taxon>Alphaproteobacteria</taxon>
        <taxon>Hyphomicrobiales</taxon>
        <taxon>Methylobacteriaceae</taxon>
        <taxon>Methylobacterium</taxon>
    </lineage>
</organism>
<protein>
    <submittedName>
        <fullName evidence="4">Transport permease protein</fullName>
    </submittedName>
</protein>
<dbReference type="AlphaFoldDB" id="A0A512JRS1"/>
<gene>
    <name evidence="4" type="primary">rkpT2</name>
    <name evidence="4" type="ORF">MGN01_45090</name>
</gene>
<evidence type="ECO:0000313" key="4">
    <source>
        <dbReference type="EMBL" id="GEP12664.1"/>
    </source>
</evidence>
<dbReference type="InterPro" id="IPR000412">
    <property type="entry name" value="ABC_2_transport"/>
</dbReference>
<keyword evidence="2" id="KW-0813">Transport</keyword>
<comment type="similarity">
    <text evidence="1">Belongs to the ABC-2 integral membrane protein family.</text>
</comment>
<feature type="transmembrane region" description="Helical" evidence="3">
    <location>
        <begin position="43"/>
        <end position="66"/>
    </location>
</feature>
<feature type="transmembrane region" description="Helical" evidence="3">
    <location>
        <begin position="78"/>
        <end position="95"/>
    </location>
</feature>
<evidence type="ECO:0000256" key="2">
    <source>
        <dbReference type="ARBA" id="ARBA00022448"/>
    </source>
</evidence>
<keyword evidence="5" id="KW-1185">Reference proteome</keyword>
<accession>A0A512JRS1</accession>
<dbReference type="EMBL" id="BJZV01000057">
    <property type="protein sequence ID" value="GEP12664.1"/>
    <property type="molecule type" value="Genomic_DNA"/>
</dbReference>
<comment type="caution">
    <text evidence="4">The sequence shown here is derived from an EMBL/GenBank/DDBJ whole genome shotgun (WGS) entry which is preliminary data.</text>
</comment>
<evidence type="ECO:0000256" key="3">
    <source>
        <dbReference type="SAM" id="Phobius"/>
    </source>
</evidence>
<dbReference type="Proteomes" id="UP000321750">
    <property type="component" value="Unassembled WGS sequence"/>
</dbReference>
<dbReference type="PANTHER" id="PTHR30413">
    <property type="entry name" value="INNER MEMBRANE TRANSPORT PERMEASE"/>
    <property type="match status" value="1"/>
</dbReference>
<feature type="transmembrane region" description="Helical" evidence="3">
    <location>
        <begin position="124"/>
        <end position="146"/>
    </location>
</feature>
<reference evidence="4 5" key="1">
    <citation type="submission" date="2019-07" db="EMBL/GenBank/DDBJ databases">
        <title>Whole genome shotgun sequence of Methylobacterium gnaphalii NBRC 107716.</title>
        <authorList>
            <person name="Hosoyama A."/>
            <person name="Uohara A."/>
            <person name="Ohji S."/>
            <person name="Ichikawa N."/>
        </authorList>
    </citation>
    <scope>NUCLEOTIDE SEQUENCE [LARGE SCALE GENOMIC DNA]</scope>
    <source>
        <strain evidence="4 5">NBRC 107716</strain>
    </source>
</reference>
<dbReference type="GO" id="GO:0140359">
    <property type="term" value="F:ABC-type transporter activity"/>
    <property type="evidence" value="ECO:0007669"/>
    <property type="project" value="InterPro"/>
</dbReference>
<name>A0A512JRS1_9HYPH</name>
<dbReference type="RefSeq" id="WP_238258567.1">
    <property type="nucleotide sequence ID" value="NZ_BJZV01000057.1"/>
</dbReference>
<proteinExistence type="inferred from homology"/>
<feature type="transmembrane region" description="Helical" evidence="3">
    <location>
        <begin position="158"/>
        <end position="178"/>
    </location>
</feature>
<evidence type="ECO:0000313" key="5">
    <source>
        <dbReference type="Proteomes" id="UP000321750"/>
    </source>
</evidence>